<feature type="compositionally biased region" description="Basic and acidic residues" evidence="1">
    <location>
        <begin position="176"/>
        <end position="186"/>
    </location>
</feature>
<organism evidence="2 3">
    <name type="scientific">Stichopus japonicus</name>
    <name type="common">Sea cucumber</name>
    <dbReference type="NCBI Taxonomy" id="307972"/>
    <lineage>
        <taxon>Eukaryota</taxon>
        <taxon>Metazoa</taxon>
        <taxon>Echinodermata</taxon>
        <taxon>Eleutherozoa</taxon>
        <taxon>Echinozoa</taxon>
        <taxon>Holothuroidea</taxon>
        <taxon>Aspidochirotacea</taxon>
        <taxon>Aspidochirotida</taxon>
        <taxon>Stichopodidae</taxon>
        <taxon>Apostichopus</taxon>
    </lineage>
</organism>
<evidence type="ECO:0000256" key="1">
    <source>
        <dbReference type="SAM" id="MobiDB-lite"/>
    </source>
</evidence>
<comment type="caution">
    <text evidence="2">The sequence shown here is derived from an EMBL/GenBank/DDBJ whole genome shotgun (WGS) entry which is preliminary data.</text>
</comment>
<name>A0A2G8KEM5_STIJA</name>
<protein>
    <submittedName>
        <fullName evidence="2">Uncharacterized protein</fullName>
    </submittedName>
</protein>
<feature type="compositionally biased region" description="Polar residues" evidence="1">
    <location>
        <begin position="115"/>
        <end position="129"/>
    </location>
</feature>
<dbReference type="EMBL" id="MRZV01000645">
    <property type="protein sequence ID" value="PIK46420.1"/>
    <property type="molecule type" value="Genomic_DNA"/>
</dbReference>
<feature type="region of interest" description="Disordered" evidence="1">
    <location>
        <begin position="157"/>
        <end position="186"/>
    </location>
</feature>
<dbReference type="AlphaFoldDB" id="A0A2G8KEM5"/>
<feature type="region of interest" description="Disordered" evidence="1">
    <location>
        <begin position="97"/>
        <end position="145"/>
    </location>
</feature>
<dbReference type="Proteomes" id="UP000230750">
    <property type="component" value="Unassembled WGS sequence"/>
</dbReference>
<evidence type="ECO:0000313" key="3">
    <source>
        <dbReference type="Proteomes" id="UP000230750"/>
    </source>
</evidence>
<gene>
    <name evidence="2" type="ORF">BSL78_16706</name>
</gene>
<evidence type="ECO:0000313" key="2">
    <source>
        <dbReference type="EMBL" id="PIK46420.1"/>
    </source>
</evidence>
<reference evidence="2 3" key="1">
    <citation type="journal article" date="2017" name="PLoS Biol.">
        <title>The sea cucumber genome provides insights into morphological evolution and visceral regeneration.</title>
        <authorList>
            <person name="Zhang X."/>
            <person name="Sun L."/>
            <person name="Yuan J."/>
            <person name="Sun Y."/>
            <person name="Gao Y."/>
            <person name="Zhang L."/>
            <person name="Li S."/>
            <person name="Dai H."/>
            <person name="Hamel J.F."/>
            <person name="Liu C."/>
            <person name="Yu Y."/>
            <person name="Liu S."/>
            <person name="Lin W."/>
            <person name="Guo K."/>
            <person name="Jin S."/>
            <person name="Xu P."/>
            <person name="Storey K.B."/>
            <person name="Huan P."/>
            <person name="Zhang T."/>
            <person name="Zhou Y."/>
            <person name="Zhang J."/>
            <person name="Lin C."/>
            <person name="Li X."/>
            <person name="Xing L."/>
            <person name="Huo D."/>
            <person name="Sun M."/>
            <person name="Wang L."/>
            <person name="Mercier A."/>
            <person name="Li F."/>
            <person name="Yang H."/>
            <person name="Xiang J."/>
        </authorList>
    </citation>
    <scope>NUCLEOTIDE SEQUENCE [LARGE SCALE GENOMIC DNA]</scope>
    <source>
        <strain evidence="2">Shaxun</strain>
        <tissue evidence="2">Muscle</tissue>
    </source>
</reference>
<accession>A0A2G8KEM5</accession>
<sequence>MMILLKHLQTVESLSHLAKDIPQSRAPLVPRTNPCLPFPFHLSPCPPIKRVFFHRLIRRTSAWWAHYQTLARVTATNTVRTPSPPKKATTLLAVATGAGTLRGPSGRDSGPFVSEESSNLPNASSQTLPDSGEDDNDLTKKDPRLEQDLLDALRKFYESDDELSQSSSSNPCTIWTRREKEKRSKN</sequence>
<keyword evidence="3" id="KW-1185">Reference proteome</keyword>
<proteinExistence type="predicted"/>